<evidence type="ECO:0000313" key="3">
    <source>
        <dbReference type="EMBL" id="KAL3278864.1"/>
    </source>
</evidence>
<keyword evidence="2" id="KW-1133">Transmembrane helix</keyword>
<accession>A0ABD2NK12</accession>
<name>A0ABD2NK12_9CUCU</name>
<comment type="caution">
    <text evidence="3">The sequence shown here is derived from an EMBL/GenBank/DDBJ whole genome shotgun (WGS) entry which is preliminary data.</text>
</comment>
<sequence length="267" mass="30359">MVFSLGCMKKSLLALVAISLLVSIGQLVLIFINNKVFGAFMFIMYILFFLGILLALCRDSVSMYSASLVLLILFVVGCMFIQAYDVEVKDLIKLSKDDDTDEAEETVTEASKEKRDVPYQSLQSEPPWKPQEPDQSWEPPADILPAFPVQPSESLPVEQVEPKENFADPYPFPASGFPSQPPATPMDEYPQVATQWPTEFRTPYKALIPDRRGGGDKSHGDGKYHWRNELRWISNVLGVFHILMITVIVCLLYEMLFGGRYRYRTWC</sequence>
<feature type="transmembrane region" description="Helical" evidence="2">
    <location>
        <begin position="232"/>
        <end position="253"/>
    </location>
</feature>
<feature type="transmembrane region" description="Helical" evidence="2">
    <location>
        <begin position="38"/>
        <end position="57"/>
    </location>
</feature>
<dbReference type="AlphaFoldDB" id="A0ABD2NK12"/>
<evidence type="ECO:0000256" key="1">
    <source>
        <dbReference type="SAM" id="MobiDB-lite"/>
    </source>
</evidence>
<evidence type="ECO:0000256" key="2">
    <source>
        <dbReference type="SAM" id="Phobius"/>
    </source>
</evidence>
<feature type="transmembrane region" description="Helical" evidence="2">
    <location>
        <begin position="12"/>
        <end position="32"/>
    </location>
</feature>
<proteinExistence type="predicted"/>
<reference evidence="3 4" key="1">
    <citation type="journal article" date="2021" name="BMC Biol.">
        <title>Horizontally acquired antibacterial genes associated with adaptive radiation of ladybird beetles.</title>
        <authorList>
            <person name="Li H.S."/>
            <person name="Tang X.F."/>
            <person name="Huang Y.H."/>
            <person name="Xu Z.Y."/>
            <person name="Chen M.L."/>
            <person name="Du X.Y."/>
            <person name="Qiu B.Y."/>
            <person name="Chen P.T."/>
            <person name="Zhang W."/>
            <person name="Slipinski A."/>
            <person name="Escalona H.E."/>
            <person name="Waterhouse R.M."/>
            <person name="Zwick A."/>
            <person name="Pang H."/>
        </authorList>
    </citation>
    <scope>NUCLEOTIDE SEQUENCE [LARGE SCALE GENOMIC DNA]</scope>
    <source>
        <strain evidence="3">SYSU2018</strain>
    </source>
</reference>
<keyword evidence="4" id="KW-1185">Reference proteome</keyword>
<dbReference type="EMBL" id="JABFTP020000124">
    <property type="protein sequence ID" value="KAL3278864.1"/>
    <property type="molecule type" value="Genomic_DNA"/>
</dbReference>
<keyword evidence="2" id="KW-0812">Transmembrane</keyword>
<feature type="region of interest" description="Disordered" evidence="1">
    <location>
        <begin position="108"/>
        <end position="140"/>
    </location>
</feature>
<dbReference type="Proteomes" id="UP001516400">
    <property type="component" value="Unassembled WGS sequence"/>
</dbReference>
<feature type="transmembrane region" description="Helical" evidence="2">
    <location>
        <begin position="64"/>
        <end position="84"/>
    </location>
</feature>
<evidence type="ECO:0000313" key="4">
    <source>
        <dbReference type="Proteomes" id="UP001516400"/>
    </source>
</evidence>
<gene>
    <name evidence="3" type="ORF">HHI36_016384</name>
</gene>
<organism evidence="3 4">
    <name type="scientific">Cryptolaemus montrouzieri</name>
    <dbReference type="NCBI Taxonomy" id="559131"/>
    <lineage>
        <taxon>Eukaryota</taxon>
        <taxon>Metazoa</taxon>
        <taxon>Ecdysozoa</taxon>
        <taxon>Arthropoda</taxon>
        <taxon>Hexapoda</taxon>
        <taxon>Insecta</taxon>
        <taxon>Pterygota</taxon>
        <taxon>Neoptera</taxon>
        <taxon>Endopterygota</taxon>
        <taxon>Coleoptera</taxon>
        <taxon>Polyphaga</taxon>
        <taxon>Cucujiformia</taxon>
        <taxon>Coccinelloidea</taxon>
        <taxon>Coccinellidae</taxon>
        <taxon>Scymninae</taxon>
        <taxon>Scymnini</taxon>
        <taxon>Cryptolaemus</taxon>
    </lineage>
</organism>
<protein>
    <submittedName>
        <fullName evidence="3">Uncharacterized protein</fullName>
    </submittedName>
</protein>
<keyword evidence="2" id="KW-0472">Membrane</keyword>